<proteinExistence type="predicted"/>
<reference evidence="2" key="1">
    <citation type="submission" date="2020-05" db="EMBL/GenBank/DDBJ databases">
        <authorList>
            <person name="Chiriac C."/>
            <person name="Salcher M."/>
            <person name="Ghai R."/>
            <person name="Kavagutti S V."/>
        </authorList>
    </citation>
    <scope>NUCLEOTIDE SEQUENCE</scope>
</reference>
<dbReference type="GO" id="GO:0016747">
    <property type="term" value="F:acyltransferase activity, transferring groups other than amino-acyl groups"/>
    <property type="evidence" value="ECO:0007669"/>
    <property type="project" value="InterPro"/>
</dbReference>
<feature type="domain" description="N-acetyltransferase" evidence="1">
    <location>
        <begin position="30"/>
        <end position="127"/>
    </location>
</feature>
<dbReference type="InterPro" id="IPR016181">
    <property type="entry name" value="Acyl_CoA_acyltransferase"/>
</dbReference>
<sequence>MTFGRTQHGRPRLGHSLRALEPRDAPVIAAIARIARSESIPGLPDLHTPQEDLAYYASQVSLWQGLVALDGVRRPGAGVDLQVVGLVMWRDEFIEHLYVLPGHRSHGMGAALLAGAAERMPTERISL</sequence>
<gene>
    <name evidence="2" type="ORF">UFOPK3772_01762</name>
</gene>
<dbReference type="AlphaFoldDB" id="A0A6J7KE72"/>
<organism evidence="2">
    <name type="scientific">freshwater metagenome</name>
    <dbReference type="NCBI Taxonomy" id="449393"/>
    <lineage>
        <taxon>unclassified sequences</taxon>
        <taxon>metagenomes</taxon>
        <taxon>ecological metagenomes</taxon>
    </lineage>
</organism>
<dbReference type="EMBL" id="CAFBNE010000054">
    <property type="protein sequence ID" value="CAB4954430.1"/>
    <property type="molecule type" value="Genomic_DNA"/>
</dbReference>
<name>A0A6J7KE72_9ZZZZ</name>
<dbReference type="PROSITE" id="PS51186">
    <property type="entry name" value="GNAT"/>
    <property type="match status" value="1"/>
</dbReference>
<dbReference type="InterPro" id="IPR000182">
    <property type="entry name" value="GNAT_dom"/>
</dbReference>
<accession>A0A6J7KE72</accession>
<protein>
    <submittedName>
        <fullName evidence="2">Unannotated protein</fullName>
    </submittedName>
</protein>
<evidence type="ECO:0000259" key="1">
    <source>
        <dbReference type="PROSITE" id="PS51186"/>
    </source>
</evidence>
<dbReference type="Gene3D" id="3.40.630.30">
    <property type="match status" value="1"/>
</dbReference>
<dbReference type="SUPFAM" id="SSF55729">
    <property type="entry name" value="Acyl-CoA N-acyltransferases (Nat)"/>
    <property type="match status" value="1"/>
</dbReference>
<evidence type="ECO:0000313" key="2">
    <source>
        <dbReference type="EMBL" id="CAB4954430.1"/>
    </source>
</evidence>